<keyword evidence="2 3" id="KW-0067">ATP-binding</keyword>
<protein>
    <submittedName>
        <fullName evidence="7">MAPK/MAK/MRK overlapping kinase-like</fullName>
    </submittedName>
</protein>
<evidence type="ECO:0000259" key="5">
    <source>
        <dbReference type="PROSITE" id="PS50011"/>
    </source>
</evidence>
<dbReference type="InterPro" id="IPR017441">
    <property type="entry name" value="Protein_kinase_ATP_BS"/>
</dbReference>
<evidence type="ECO:0000256" key="4">
    <source>
        <dbReference type="RuleBase" id="RU000304"/>
    </source>
</evidence>
<dbReference type="PANTHER" id="PTHR24055">
    <property type="entry name" value="MITOGEN-ACTIVATED PROTEIN KINASE"/>
    <property type="match status" value="1"/>
</dbReference>
<evidence type="ECO:0000256" key="3">
    <source>
        <dbReference type="PROSITE-ProRule" id="PRU10141"/>
    </source>
</evidence>
<evidence type="ECO:0000256" key="2">
    <source>
        <dbReference type="ARBA" id="ARBA00022840"/>
    </source>
</evidence>
<dbReference type="Gene3D" id="3.30.200.20">
    <property type="entry name" value="Phosphorylase Kinase, domain 1"/>
    <property type="match status" value="1"/>
</dbReference>
<keyword evidence="4" id="KW-0723">Serine/threonine-protein kinase</keyword>
<proteinExistence type="inferred from homology"/>
<organism evidence="6 7">
    <name type="scientific">Nicrophorus vespilloides</name>
    <name type="common">Boreal carrion beetle</name>
    <dbReference type="NCBI Taxonomy" id="110193"/>
    <lineage>
        <taxon>Eukaryota</taxon>
        <taxon>Metazoa</taxon>
        <taxon>Ecdysozoa</taxon>
        <taxon>Arthropoda</taxon>
        <taxon>Hexapoda</taxon>
        <taxon>Insecta</taxon>
        <taxon>Pterygota</taxon>
        <taxon>Neoptera</taxon>
        <taxon>Endopterygota</taxon>
        <taxon>Coleoptera</taxon>
        <taxon>Polyphaga</taxon>
        <taxon>Staphyliniformia</taxon>
        <taxon>Silphidae</taxon>
        <taxon>Nicrophorinae</taxon>
        <taxon>Nicrophorus</taxon>
    </lineage>
</organism>
<dbReference type="SUPFAM" id="SSF56112">
    <property type="entry name" value="Protein kinase-like (PK-like)"/>
    <property type="match status" value="1"/>
</dbReference>
<gene>
    <name evidence="7" type="primary">LOC108568823</name>
</gene>
<keyword evidence="1 3" id="KW-0547">Nucleotide-binding</keyword>
<name>A0ABM1NFL2_NICVS</name>
<evidence type="ECO:0000313" key="6">
    <source>
        <dbReference type="Proteomes" id="UP000695000"/>
    </source>
</evidence>
<dbReference type="RefSeq" id="XP_017785612.1">
    <property type="nucleotide sequence ID" value="XM_017930123.1"/>
</dbReference>
<dbReference type="GeneID" id="108568823"/>
<feature type="domain" description="Protein kinase" evidence="5">
    <location>
        <begin position="14"/>
        <end position="300"/>
    </location>
</feature>
<accession>A0ABM1NFL2</accession>
<dbReference type="SMART" id="SM00220">
    <property type="entry name" value="S_TKc"/>
    <property type="match status" value="1"/>
</dbReference>
<dbReference type="InterPro" id="IPR050117">
    <property type="entry name" value="MAPK"/>
</dbReference>
<dbReference type="InterPro" id="IPR011009">
    <property type="entry name" value="Kinase-like_dom_sf"/>
</dbReference>
<dbReference type="PROSITE" id="PS00108">
    <property type="entry name" value="PROTEIN_KINASE_ST"/>
    <property type="match status" value="1"/>
</dbReference>
<keyword evidence="4" id="KW-0418">Kinase</keyword>
<dbReference type="Gene3D" id="1.10.510.10">
    <property type="entry name" value="Transferase(Phosphotransferase) domain 1"/>
    <property type="match status" value="1"/>
</dbReference>
<comment type="similarity">
    <text evidence="4">Belongs to the protein kinase superfamily.</text>
</comment>
<feature type="binding site" evidence="3">
    <location>
        <position position="43"/>
    </location>
    <ligand>
        <name>ATP</name>
        <dbReference type="ChEBI" id="CHEBI:30616"/>
    </ligand>
</feature>
<dbReference type="Proteomes" id="UP000695000">
    <property type="component" value="Unplaced"/>
</dbReference>
<dbReference type="InterPro" id="IPR000719">
    <property type="entry name" value="Prot_kinase_dom"/>
</dbReference>
<dbReference type="InterPro" id="IPR008271">
    <property type="entry name" value="Ser/Thr_kinase_AS"/>
</dbReference>
<dbReference type="PROSITE" id="PS00107">
    <property type="entry name" value="PROTEIN_KINASE_ATP"/>
    <property type="match status" value="1"/>
</dbReference>
<sequence>NQYQVSIYCSFTEYKIIEKIGEGSFSEVLKCENRVTRQTYAAKILKKSFQSNSDVYYCAEVIAMQKLSKHPNVLYMLEYFFEKKSKKVVFIFELMDMSMYDFMKSKKRCIPEARVKTYLYQMLNGLDYLHRNGLFHRDIKPENILVKLNPPIAEQVKIADLGSIRGIYSKPPYTEYISTRWYRSPECLLTSGHYGPKMDIWATGCVFYEILTTKPLFSGTNEIDQLTRIHSVLGTPSTRLLSKLKSRSANLKNFQRQIGTGLTPHINQFSDDGQTVLKLMLQYDPEIRSNARRLLQHRYFNDLKQQERYAKLVTAHIGQEYGDQPNMNFNLEYFKKKRFQSNSMKTLLCKSGESLNKQNLSAKTAVDLMGDKKSKGSFDAKKNLKMYNSNSDTQRRKKSLQAKTNLFRKTTSNLTKKTEVSDDHLNMKAFQSTSFVMPKRICNRETRRPKF</sequence>
<dbReference type="Pfam" id="PF00069">
    <property type="entry name" value="Pkinase"/>
    <property type="match status" value="1"/>
</dbReference>
<keyword evidence="4" id="KW-0808">Transferase</keyword>
<reference evidence="7" key="1">
    <citation type="submission" date="2025-08" db="UniProtKB">
        <authorList>
            <consortium name="RefSeq"/>
        </authorList>
    </citation>
    <scope>IDENTIFICATION</scope>
    <source>
        <tissue evidence="7">Whole Larva</tissue>
    </source>
</reference>
<evidence type="ECO:0000313" key="7">
    <source>
        <dbReference type="RefSeq" id="XP_017785612.1"/>
    </source>
</evidence>
<feature type="non-terminal residue" evidence="7">
    <location>
        <position position="1"/>
    </location>
</feature>
<keyword evidence="6" id="KW-1185">Reference proteome</keyword>
<dbReference type="PROSITE" id="PS50011">
    <property type="entry name" value="PROTEIN_KINASE_DOM"/>
    <property type="match status" value="1"/>
</dbReference>
<evidence type="ECO:0000256" key="1">
    <source>
        <dbReference type="ARBA" id="ARBA00022741"/>
    </source>
</evidence>